<dbReference type="EMBL" id="CP019454">
    <property type="protein sequence ID" value="AUW94076.1"/>
    <property type="molecule type" value="Genomic_DNA"/>
</dbReference>
<dbReference type="InterPro" id="IPR004304">
    <property type="entry name" value="FmdA_AmdA"/>
</dbReference>
<dbReference type="Gene3D" id="3.10.28.20">
    <property type="entry name" value="Acetamidase/Formamidase-like domains"/>
    <property type="match status" value="1"/>
</dbReference>
<dbReference type="Proteomes" id="UP000325292">
    <property type="component" value="Chromosome"/>
</dbReference>
<dbReference type="Pfam" id="PF03069">
    <property type="entry name" value="FmdA_AmdA"/>
    <property type="match status" value="2"/>
</dbReference>
<dbReference type="PANTHER" id="PTHR31891">
    <property type="entry name" value="FORMAMIDASE C869.04-RELATED"/>
    <property type="match status" value="1"/>
</dbReference>
<gene>
    <name evidence="1" type="ORF">BXT84_09035</name>
</gene>
<dbReference type="Gene3D" id="2.60.120.580">
    <property type="entry name" value="Acetamidase/Formamidase-like domains"/>
    <property type="match status" value="2"/>
</dbReference>
<evidence type="ECO:0000313" key="1">
    <source>
        <dbReference type="EMBL" id="AUW94076.1"/>
    </source>
</evidence>
<dbReference type="SUPFAM" id="SSF141130">
    <property type="entry name" value="Acetamidase/Formamidase-like"/>
    <property type="match status" value="1"/>
</dbReference>
<name>A0ABM6RRY9_9FIRM</name>
<keyword evidence="2" id="KW-1185">Reference proteome</keyword>
<dbReference type="PANTHER" id="PTHR31891:SF1">
    <property type="entry name" value="FORMAMIDASE C869.04-RELATED"/>
    <property type="match status" value="1"/>
</dbReference>
<organism evidence="1 2">
    <name type="scientific">Sulfobacillus thermotolerans</name>
    <dbReference type="NCBI Taxonomy" id="338644"/>
    <lineage>
        <taxon>Bacteria</taxon>
        <taxon>Bacillati</taxon>
        <taxon>Bacillota</taxon>
        <taxon>Clostridia</taxon>
        <taxon>Eubacteriales</taxon>
        <taxon>Clostridiales Family XVII. Incertae Sedis</taxon>
        <taxon>Sulfobacillus</taxon>
    </lineage>
</organism>
<evidence type="ECO:0000313" key="2">
    <source>
        <dbReference type="Proteomes" id="UP000325292"/>
    </source>
</evidence>
<accession>A0ABM6RRY9</accession>
<reference evidence="1 2" key="1">
    <citation type="journal article" date="2019" name="Sci. Rep.">
        <title>Sulfobacillus thermotolerans: new insights into resistance and metabolic capacities of acidophilic chemolithotrophs.</title>
        <authorList>
            <person name="Panyushkina A.E."/>
            <person name="Babenko V.V."/>
            <person name="Nikitina A.S."/>
            <person name="Selezneva O.V."/>
            <person name="Tsaplina I.A."/>
            <person name="Letarova M.A."/>
            <person name="Kostryukova E.S."/>
            <person name="Letarov A.V."/>
        </authorList>
    </citation>
    <scope>NUCLEOTIDE SEQUENCE [LARGE SCALE GENOMIC DNA]</scope>
    <source>
        <strain evidence="1 2">Kr1</strain>
    </source>
</reference>
<proteinExistence type="predicted"/>
<protein>
    <submittedName>
        <fullName evidence="1">Acetamidase</fullName>
    </submittedName>
</protein>
<sequence length="308" mass="33213">MPSFHLSREQSHSVWNNSIEPALHVRSQDTVRMQIAEASGGQLSQNSTPADVRQLDFSHINPVTGPVYVEGAEPGDALVVDILSMEMETWGWTAIIPGFGLLADEFQEPHLRISRITSKYAELLPGLRVPLSPFIGTIGVAIAEAGEHSIVPPRAQGGNMDIRHMTPGSRLWLPVAVEGALLSVGDTHSAQGDGEVCGTAVETASEVTLRVNLVKNRPLTSPMVETHPRSLRSGHAWAVTGIASDLWEAARIATRHMIALISEKTGLSDEDAYMVASIAGDLKISEIVDAPNWVVSMHLDKEIFEGGL</sequence>